<keyword evidence="6 11" id="KW-0406">Ion transport</keyword>
<dbReference type="Pfam" id="PF02537">
    <property type="entry name" value="CRCB"/>
    <property type="match status" value="1"/>
</dbReference>
<keyword evidence="11" id="KW-0479">Metal-binding</keyword>
<dbReference type="PANTHER" id="PTHR28259">
    <property type="entry name" value="FLUORIDE EXPORT PROTEIN 1-RELATED"/>
    <property type="match status" value="1"/>
</dbReference>
<dbReference type="RefSeq" id="WP_185898413.1">
    <property type="nucleotide sequence ID" value="NZ_JACLZK010000001.1"/>
</dbReference>
<evidence type="ECO:0000256" key="8">
    <source>
        <dbReference type="ARBA" id="ARBA00023303"/>
    </source>
</evidence>
<dbReference type="GO" id="GO:0046872">
    <property type="term" value="F:metal ion binding"/>
    <property type="evidence" value="ECO:0007669"/>
    <property type="project" value="UniProtKB-KW"/>
</dbReference>
<accession>A0A842JA43</accession>
<dbReference type="GO" id="GO:0005886">
    <property type="term" value="C:plasma membrane"/>
    <property type="evidence" value="ECO:0007669"/>
    <property type="project" value="UniProtKB-SubCell"/>
</dbReference>
<keyword evidence="7 11" id="KW-0472">Membrane</keyword>
<comment type="similarity">
    <text evidence="9 11">Belongs to the fluoride channel Fluc/FEX (TC 1.A.43) family.</text>
</comment>
<keyword evidence="3" id="KW-0997">Cell inner membrane</keyword>
<comment type="caution">
    <text evidence="12">The sequence shown here is derived from an EMBL/GenBank/DDBJ whole genome shotgun (WGS) entry which is preliminary data.</text>
</comment>
<evidence type="ECO:0000256" key="3">
    <source>
        <dbReference type="ARBA" id="ARBA00022519"/>
    </source>
</evidence>
<keyword evidence="2 11" id="KW-1003">Cell membrane</keyword>
<feature type="transmembrane region" description="Helical" evidence="11">
    <location>
        <begin position="60"/>
        <end position="79"/>
    </location>
</feature>
<feature type="transmembrane region" description="Helical" evidence="11">
    <location>
        <begin position="91"/>
        <end position="110"/>
    </location>
</feature>
<feature type="transmembrane region" description="Helical" evidence="11">
    <location>
        <begin position="32"/>
        <end position="53"/>
    </location>
</feature>
<comment type="activity regulation">
    <text evidence="11">Na(+) is not transported, but it plays an essential structural role and its presence is essential for fluoride channel function.</text>
</comment>
<dbReference type="GO" id="GO:0062054">
    <property type="term" value="F:fluoride channel activity"/>
    <property type="evidence" value="ECO:0007669"/>
    <property type="project" value="UniProtKB-UniRule"/>
</dbReference>
<evidence type="ECO:0000313" key="12">
    <source>
        <dbReference type="EMBL" id="MBC2882859.1"/>
    </source>
</evidence>
<dbReference type="NCBIfam" id="TIGR00494">
    <property type="entry name" value="crcB"/>
    <property type="match status" value="1"/>
</dbReference>
<evidence type="ECO:0000256" key="11">
    <source>
        <dbReference type="HAMAP-Rule" id="MF_00454"/>
    </source>
</evidence>
<reference evidence="12 13" key="1">
    <citation type="submission" date="2020-08" db="EMBL/GenBank/DDBJ databases">
        <title>Complete genome and description of Campylobacter massiliensis Marseille-Q3452 sp. nov.</title>
        <authorList>
            <person name="Antezack A."/>
        </authorList>
    </citation>
    <scope>NUCLEOTIDE SEQUENCE [LARGE SCALE GENOMIC DNA]</scope>
    <source>
        <strain evidence="12 13">Marseille-Q3452</strain>
    </source>
</reference>
<feature type="binding site" evidence="11">
    <location>
        <position position="69"/>
    </location>
    <ligand>
        <name>Na(+)</name>
        <dbReference type="ChEBI" id="CHEBI:29101"/>
        <note>structural</note>
    </ligand>
</feature>
<keyword evidence="11" id="KW-0813">Transport</keyword>
<sequence length="115" mass="12114">MQNLLLIGCGGFLGAVCRAVLSGAVAKFCPDSPLATLCVNALGSFLIGVLLSLNLSENLRLFLVVGALGGFTTFSTFSYETVRLLSSGQNLAAFLNVFFSVFVCLGFCYLGTTIR</sequence>
<dbReference type="AlphaFoldDB" id="A0A842JA43"/>
<evidence type="ECO:0000256" key="2">
    <source>
        <dbReference type="ARBA" id="ARBA00022475"/>
    </source>
</evidence>
<comment type="subcellular location">
    <subcellularLocation>
        <location evidence="1 11">Cell membrane</location>
        <topology evidence="1 11">Multi-pass membrane protein</topology>
    </subcellularLocation>
</comment>
<evidence type="ECO:0000256" key="5">
    <source>
        <dbReference type="ARBA" id="ARBA00022989"/>
    </source>
</evidence>
<proteinExistence type="inferred from homology"/>
<comment type="function">
    <text evidence="11">Fluoride-specific ion channel. Important for reducing fluoride concentration in the cell, thus reducing its toxicity.</text>
</comment>
<evidence type="ECO:0000313" key="13">
    <source>
        <dbReference type="Proteomes" id="UP000552683"/>
    </source>
</evidence>
<evidence type="ECO:0000256" key="7">
    <source>
        <dbReference type="ARBA" id="ARBA00023136"/>
    </source>
</evidence>
<keyword evidence="4 11" id="KW-0812">Transmembrane</keyword>
<evidence type="ECO:0000256" key="9">
    <source>
        <dbReference type="ARBA" id="ARBA00035120"/>
    </source>
</evidence>
<evidence type="ECO:0000256" key="1">
    <source>
        <dbReference type="ARBA" id="ARBA00004651"/>
    </source>
</evidence>
<gene>
    <name evidence="11 12" type="primary">crcB</name>
    <name evidence="11" type="synonym">fluC</name>
    <name evidence="12" type="ORF">H7R39_06255</name>
</gene>
<comment type="catalytic activity">
    <reaction evidence="10">
        <text>fluoride(in) = fluoride(out)</text>
        <dbReference type="Rhea" id="RHEA:76159"/>
        <dbReference type="ChEBI" id="CHEBI:17051"/>
    </reaction>
    <physiologicalReaction direction="left-to-right" evidence="10">
        <dbReference type="Rhea" id="RHEA:76160"/>
    </physiologicalReaction>
</comment>
<evidence type="ECO:0000256" key="4">
    <source>
        <dbReference type="ARBA" id="ARBA00022692"/>
    </source>
</evidence>
<dbReference type="HAMAP" id="MF_00454">
    <property type="entry name" value="FluC"/>
    <property type="match status" value="1"/>
</dbReference>
<keyword evidence="8 11" id="KW-0407">Ion channel</keyword>
<evidence type="ECO:0000256" key="6">
    <source>
        <dbReference type="ARBA" id="ARBA00023065"/>
    </source>
</evidence>
<organism evidence="12 13">
    <name type="scientific">Campylobacter massiliensis</name>
    <dbReference type="NCBI Taxonomy" id="2762557"/>
    <lineage>
        <taxon>Bacteria</taxon>
        <taxon>Pseudomonadati</taxon>
        <taxon>Campylobacterota</taxon>
        <taxon>Epsilonproteobacteria</taxon>
        <taxon>Campylobacterales</taxon>
        <taxon>Campylobacteraceae</taxon>
        <taxon>Campylobacter</taxon>
    </lineage>
</organism>
<feature type="binding site" evidence="11">
    <location>
        <position position="72"/>
    </location>
    <ligand>
        <name>Na(+)</name>
        <dbReference type="ChEBI" id="CHEBI:29101"/>
        <note>structural</note>
    </ligand>
</feature>
<dbReference type="InterPro" id="IPR003691">
    <property type="entry name" value="FluC"/>
</dbReference>
<dbReference type="Proteomes" id="UP000552683">
    <property type="component" value="Unassembled WGS sequence"/>
</dbReference>
<evidence type="ECO:0000256" key="10">
    <source>
        <dbReference type="ARBA" id="ARBA00035585"/>
    </source>
</evidence>
<keyword evidence="5 11" id="KW-1133">Transmembrane helix</keyword>
<dbReference type="PANTHER" id="PTHR28259:SF1">
    <property type="entry name" value="FLUORIDE EXPORT PROTEIN 1-RELATED"/>
    <property type="match status" value="1"/>
</dbReference>
<keyword evidence="11" id="KW-0915">Sodium</keyword>
<name>A0A842JA43_9BACT</name>
<dbReference type="GO" id="GO:0140114">
    <property type="term" value="P:cellular detoxification of fluoride"/>
    <property type="evidence" value="ECO:0007669"/>
    <property type="project" value="UniProtKB-UniRule"/>
</dbReference>
<dbReference type="EMBL" id="JACLZK010000001">
    <property type="protein sequence ID" value="MBC2882859.1"/>
    <property type="molecule type" value="Genomic_DNA"/>
</dbReference>
<protein>
    <recommendedName>
        <fullName evidence="11">Fluoride-specific ion channel FluC</fullName>
    </recommendedName>
</protein>
<keyword evidence="13" id="KW-1185">Reference proteome</keyword>